<organism evidence="3 4">
    <name type="scientific">Coilia grayii</name>
    <name type="common">Gray's grenadier anchovy</name>
    <dbReference type="NCBI Taxonomy" id="363190"/>
    <lineage>
        <taxon>Eukaryota</taxon>
        <taxon>Metazoa</taxon>
        <taxon>Chordata</taxon>
        <taxon>Craniata</taxon>
        <taxon>Vertebrata</taxon>
        <taxon>Euteleostomi</taxon>
        <taxon>Actinopterygii</taxon>
        <taxon>Neopterygii</taxon>
        <taxon>Teleostei</taxon>
        <taxon>Clupei</taxon>
        <taxon>Clupeiformes</taxon>
        <taxon>Clupeoidei</taxon>
        <taxon>Engraulidae</taxon>
        <taxon>Coilinae</taxon>
        <taxon>Coilia</taxon>
    </lineage>
</organism>
<dbReference type="CDD" id="cd01650">
    <property type="entry name" value="RT_nLTR_like"/>
    <property type="match status" value="1"/>
</dbReference>
<dbReference type="PANTHER" id="PTHR19446">
    <property type="entry name" value="REVERSE TRANSCRIPTASES"/>
    <property type="match status" value="1"/>
</dbReference>
<comment type="caution">
    <text evidence="3">The sequence shown here is derived from an EMBL/GenBank/DDBJ whole genome shotgun (WGS) entry which is preliminary data.</text>
</comment>
<dbReference type="Proteomes" id="UP001591681">
    <property type="component" value="Unassembled WGS sequence"/>
</dbReference>
<reference evidence="3 4" key="1">
    <citation type="submission" date="2024-09" db="EMBL/GenBank/DDBJ databases">
        <title>A chromosome-level genome assembly of Gray's grenadier anchovy, Coilia grayii.</title>
        <authorList>
            <person name="Fu Z."/>
        </authorList>
    </citation>
    <scope>NUCLEOTIDE SEQUENCE [LARGE SCALE GENOMIC DNA]</scope>
    <source>
        <strain evidence="3">G4</strain>
        <tissue evidence="3">Muscle</tissue>
    </source>
</reference>
<feature type="region of interest" description="Disordered" evidence="1">
    <location>
        <begin position="28"/>
        <end position="48"/>
    </location>
</feature>
<name>A0ABD1KDE7_9TELE</name>
<feature type="region of interest" description="Disordered" evidence="1">
    <location>
        <begin position="657"/>
        <end position="676"/>
    </location>
</feature>
<evidence type="ECO:0000313" key="3">
    <source>
        <dbReference type="EMBL" id="KAL2097226.1"/>
    </source>
</evidence>
<accession>A0ABD1KDE7</accession>
<evidence type="ECO:0000259" key="2">
    <source>
        <dbReference type="PROSITE" id="PS50878"/>
    </source>
</evidence>
<dbReference type="AlphaFoldDB" id="A0ABD1KDE7"/>
<evidence type="ECO:0000256" key="1">
    <source>
        <dbReference type="SAM" id="MobiDB-lite"/>
    </source>
</evidence>
<protein>
    <recommendedName>
        <fullName evidence="2">Reverse transcriptase domain-containing protein</fullName>
    </recommendedName>
</protein>
<dbReference type="Pfam" id="PF00078">
    <property type="entry name" value="RVT_1"/>
    <property type="match status" value="1"/>
</dbReference>
<feature type="compositionally biased region" description="Basic residues" evidence="1">
    <location>
        <begin position="28"/>
        <end position="46"/>
    </location>
</feature>
<feature type="domain" description="Reverse transcriptase" evidence="2">
    <location>
        <begin position="160"/>
        <end position="439"/>
    </location>
</feature>
<proteinExistence type="predicted"/>
<dbReference type="EMBL" id="JBHFQA010000006">
    <property type="protein sequence ID" value="KAL2097226.1"/>
    <property type="molecule type" value="Genomic_DNA"/>
</dbReference>
<gene>
    <name evidence="3" type="ORF">ACEWY4_006433</name>
</gene>
<evidence type="ECO:0000313" key="4">
    <source>
        <dbReference type="Proteomes" id="UP001591681"/>
    </source>
</evidence>
<dbReference type="PROSITE" id="PS50878">
    <property type="entry name" value="RT_POL"/>
    <property type="match status" value="1"/>
</dbReference>
<feature type="region of interest" description="Disordered" evidence="1">
    <location>
        <begin position="92"/>
        <end position="115"/>
    </location>
</feature>
<keyword evidence="4" id="KW-1185">Reference proteome</keyword>
<sequence>MQQMSPSEKVEESNSGLRLLWNDLKQKLAKPRHADRIRKRRKRKEKERRAFFQDPFGYARQLLDEKRSGKLDISKEELEQYAKTHYTDAAKDTPLGSSGYIQRPPPPTIAFDTSPPRRSKLAEVLRRARLASAPRPNGLSYKFYKNCPQVAEILWRLMRVAWKKASVPAEWQQAVGVFIPKELNSTTINQFRSIALLNVEGKLFFSILARRMTNFLKDNEYVDTSCQKAGIPGFPGCTEHSAVIWEQIQRAKRERTDLHVVWLDLDNAYGSVPHKVIDYALEFFHIPSSVSTIIARYFGNFHMCFNREGSTTRWQQLEVGIAMGCAISPILFVAAFELILRGARQVVGGVRLPSGERLPALTGYMDDVTSILQTAPCTARVLKRLDELTQWARMRIKPAKSRSLSIRRGARTDGTVFMAGGERTPLLSEQPIRSLGREYTADLSDRQMGKLVQQQLGRGLARIDGSELPGKFKLWCYQFTRFQCVMWPLKVCEIPSTTVSRLDSIANTYIRKWLGLPRCFSNVGLFGKNALQLPLKSVSLGYKQEKARLVFELKESRDPAVRATAVAIRTGRRWRAQPEVTQAISRLQHRDHWESAGRPGWSRLRGTSYILVKSLKTAEKCHDRGRSGPCRTRAVHHQSCVPGQARGVDPVGGYHPQGRNLAGHLASPTGTAQLYG</sequence>
<dbReference type="InterPro" id="IPR000477">
    <property type="entry name" value="RT_dom"/>
</dbReference>